<dbReference type="Pfam" id="PF00589">
    <property type="entry name" value="Phage_integrase"/>
    <property type="match status" value="1"/>
</dbReference>
<sequence>PPYHENPFAQIDVERIPIEDAKPFVDLTDQQERALLEACDDWQFPIFATLFLTGLRPGELTHLLLPDDMDLDEGWLWVRNKPDLGWQVKTRNERSIPLVAELVEVLRIVRGRRGSGTLFSRRRFWQGDHPPLAGCGRSELQAELDRRAPQITSAGGESSERVRRQIATVQLDDQGSVLQDQRRGGGHGLLSSNEFHGRPDTIPRRRPDAIPIPGAGARASAACLTRRPTGGKLVRSLRPRCGVEMVLRRNIVVPALCSVAAMMCFGGVPVFLKHLAKQEYNLDSWTVNAVRYGVATLFWLPFVVVLGRRSRAPRAGQARRSIWVAAIVPAIPNLIGQVGWALCPYNAEATTIGFVIRTS</sequence>
<feature type="transmembrane region" description="Helical" evidence="3">
    <location>
        <begin position="251"/>
        <end position="272"/>
    </location>
</feature>
<dbReference type="EMBL" id="LAZR01063387">
    <property type="protein sequence ID" value="KKK59604.1"/>
    <property type="molecule type" value="Genomic_DNA"/>
</dbReference>
<evidence type="ECO:0000256" key="3">
    <source>
        <dbReference type="SAM" id="Phobius"/>
    </source>
</evidence>
<organism evidence="5">
    <name type="scientific">marine sediment metagenome</name>
    <dbReference type="NCBI Taxonomy" id="412755"/>
    <lineage>
        <taxon>unclassified sequences</taxon>
        <taxon>metagenomes</taxon>
        <taxon>ecological metagenomes</taxon>
    </lineage>
</organism>
<feature type="non-terminal residue" evidence="5">
    <location>
        <position position="359"/>
    </location>
</feature>
<feature type="compositionally biased region" description="Basic and acidic residues" evidence="2">
    <location>
        <begin position="195"/>
        <end position="208"/>
    </location>
</feature>
<accession>A0A0F8YZR4</accession>
<feature type="non-terminal residue" evidence="5">
    <location>
        <position position="1"/>
    </location>
</feature>
<feature type="region of interest" description="Disordered" evidence="2">
    <location>
        <begin position="180"/>
        <end position="211"/>
    </location>
</feature>
<evidence type="ECO:0000256" key="1">
    <source>
        <dbReference type="ARBA" id="ARBA00023172"/>
    </source>
</evidence>
<keyword evidence="3" id="KW-0812">Transmembrane</keyword>
<feature type="transmembrane region" description="Helical" evidence="3">
    <location>
        <begin position="292"/>
        <end position="310"/>
    </location>
</feature>
<dbReference type="GO" id="GO:0006310">
    <property type="term" value="P:DNA recombination"/>
    <property type="evidence" value="ECO:0007669"/>
    <property type="project" value="UniProtKB-KW"/>
</dbReference>
<keyword evidence="3" id="KW-1133">Transmembrane helix</keyword>
<dbReference type="InterPro" id="IPR011010">
    <property type="entry name" value="DNA_brk_join_enz"/>
</dbReference>
<feature type="transmembrane region" description="Helical" evidence="3">
    <location>
        <begin position="322"/>
        <end position="342"/>
    </location>
</feature>
<dbReference type="AlphaFoldDB" id="A0A0F8YZR4"/>
<evidence type="ECO:0000313" key="5">
    <source>
        <dbReference type="EMBL" id="KKK59604.1"/>
    </source>
</evidence>
<name>A0A0F8YZR4_9ZZZZ</name>
<dbReference type="Gene3D" id="1.10.443.10">
    <property type="entry name" value="Intergrase catalytic core"/>
    <property type="match status" value="1"/>
</dbReference>
<dbReference type="SUPFAM" id="SSF56349">
    <property type="entry name" value="DNA breaking-rejoining enzymes"/>
    <property type="match status" value="1"/>
</dbReference>
<feature type="domain" description="Tyr recombinase" evidence="4">
    <location>
        <begin position="27"/>
        <end position="122"/>
    </location>
</feature>
<keyword evidence="1" id="KW-0233">DNA recombination</keyword>
<keyword evidence="3" id="KW-0472">Membrane</keyword>
<comment type="caution">
    <text evidence="5">The sequence shown here is derived from an EMBL/GenBank/DDBJ whole genome shotgun (WGS) entry which is preliminary data.</text>
</comment>
<gene>
    <name evidence="5" type="ORF">LCGC14_3032730</name>
</gene>
<dbReference type="GO" id="GO:0003677">
    <property type="term" value="F:DNA binding"/>
    <property type="evidence" value="ECO:0007669"/>
    <property type="project" value="InterPro"/>
</dbReference>
<evidence type="ECO:0000259" key="4">
    <source>
        <dbReference type="Pfam" id="PF00589"/>
    </source>
</evidence>
<proteinExistence type="predicted"/>
<dbReference type="InterPro" id="IPR002104">
    <property type="entry name" value="Integrase_catalytic"/>
</dbReference>
<dbReference type="InterPro" id="IPR013762">
    <property type="entry name" value="Integrase-like_cat_sf"/>
</dbReference>
<protein>
    <recommendedName>
        <fullName evidence="4">Tyr recombinase domain-containing protein</fullName>
    </recommendedName>
</protein>
<dbReference type="GO" id="GO:0015074">
    <property type="term" value="P:DNA integration"/>
    <property type="evidence" value="ECO:0007669"/>
    <property type="project" value="InterPro"/>
</dbReference>
<reference evidence="5" key="1">
    <citation type="journal article" date="2015" name="Nature">
        <title>Complex archaea that bridge the gap between prokaryotes and eukaryotes.</title>
        <authorList>
            <person name="Spang A."/>
            <person name="Saw J.H."/>
            <person name="Jorgensen S.L."/>
            <person name="Zaremba-Niedzwiedzka K."/>
            <person name="Martijn J."/>
            <person name="Lind A.E."/>
            <person name="van Eijk R."/>
            <person name="Schleper C."/>
            <person name="Guy L."/>
            <person name="Ettema T.J."/>
        </authorList>
    </citation>
    <scope>NUCLEOTIDE SEQUENCE</scope>
</reference>
<evidence type="ECO:0000256" key="2">
    <source>
        <dbReference type="SAM" id="MobiDB-lite"/>
    </source>
</evidence>